<dbReference type="PANTHER" id="PTHR43390">
    <property type="entry name" value="SIGNAL PEPTIDASE I"/>
    <property type="match status" value="1"/>
</dbReference>
<feature type="domain" description="Peptidase S26" evidence="7">
    <location>
        <begin position="8"/>
        <end position="178"/>
    </location>
</feature>
<keyword evidence="6" id="KW-1133">Transmembrane helix</keyword>
<accession>A0ABV1AQE7</accession>
<keyword evidence="5 6" id="KW-0378">Hydrolase</keyword>
<comment type="caution">
    <text evidence="8">The sequence shown here is derived from an EMBL/GenBank/DDBJ whole genome shotgun (WGS) entry which is preliminary data.</text>
</comment>
<evidence type="ECO:0000256" key="2">
    <source>
        <dbReference type="ARBA" id="ARBA00004401"/>
    </source>
</evidence>
<dbReference type="Gene3D" id="2.10.109.10">
    <property type="entry name" value="Umud Fragment, subunit A"/>
    <property type="match status" value="1"/>
</dbReference>
<dbReference type="InterPro" id="IPR000223">
    <property type="entry name" value="Pept_S26A_signal_pept_1"/>
</dbReference>
<dbReference type="Proteomes" id="UP001446032">
    <property type="component" value="Unassembled WGS sequence"/>
</dbReference>
<dbReference type="CDD" id="cd06530">
    <property type="entry name" value="S26_SPase_I"/>
    <property type="match status" value="1"/>
</dbReference>
<evidence type="ECO:0000256" key="4">
    <source>
        <dbReference type="ARBA" id="ARBA00013208"/>
    </source>
</evidence>
<organism evidence="8 9">
    <name type="scientific">Blautia intestinihominis</name>
    <dbReference type="NCBI Taxonomy" id="3133152"/>
    <lineage>
        <taxon>Bacteria</taxon>
        <taxon>Bacillati</taxon>
        <taxon>Bacillota</taxon>
        <taxon>Clostridia</taxon>
        <taxon>Lachnospirales</taxon>
        <taxon>Lachnospiraceae</taxon>
        <taxon>Blautia</taxon>
    </lineage>
</organism>
<evidence type="ECO:0000313" key="9">
    <source>
        <dbReference type="Proteomes" id="UP001446032"/>
    </source>
</evidence>
<evidence type="ECO:0000259" key="7">
    <source>
        <dbReference type="Pfam" id="PF10502"/>
    </source>
</evidence>
<evidence type="ECO:0000313" key="8">
    <source>
        <dbReference type="EMBL" id="MEQ2360052.1"/>
    </source>
</evidence>
<sequence>MKIWNEVWDYIKMFIIVIVVVLVVNNVVLINAKIPSESMEQTIMTGDRIFGFRMAYGINFDFFGTHVSKKMKDPERYDIIIFKYPDDESQLFIKRLIGLPGDTVEIKNGKVFINGEEDEEANSHVPETPTGNYGPYVVPEGCYFMLGDNREHSKDSRFWSNTFVTYDEIVGKAIIRYYPSIKVLE</sequence>
<evidence type="ECO:0000256" key="3">
    <source>
        <dbReference type="ARBA" id="ARBA00009370"/>
    </source>
</evidence>
<dbReference type="PROSITE" id="PS00761">
    <property type="entry name" value="SPASE_I_3"/>
    <property type="match status" value="1"/>
</dbReference>
<evidence type="ECO:0000256" key="1">
    <source>
        <dbReference type="ARBA" id="ARBA00000677"/>
    </source>
</evidence>
<keyword evidence="6" id="KW-0472">Membrane</keyword>
<protein>
    <recommendedName>
        <fullName evidence="4 6">Signal peptidase I</fullName>
        <ecNumber evidence="4 6">3.4.21.89</ecNumber>
    </recommendedName>
</protein>
<dbReference type="GO" id="GO:0009003">
    <property type="term" value="F:signal peptidase activity"/>
    <property type="evidence" value="ECO:0007669"/>
    <property type="project" value="UniProtKB-EC"/>
</dbReference>
<comment type="subcellular location">
    <subcellularLocation>
        <location evidence="2">Cell membrane</location>
        <topology evidence="2">Single-pass type II membrane protein</topology>
    </subcellularLocation>
    <subcellularLocation>
        <location evidence="6">Membrane</location>
        <topology evidence="6">Single-pass type II membrane protein</topology>
    </subcellularLocation>
</comment>
<keyword evidence="6" id="KW-0645">Protease</keyword>
<comment type="catalytic activity">
    <reaction evidence="1 6">
        <text>Cleavage of hydrophobic, N-terminal signal or leader sequences from secreted and periplasmic proteins.</text>
        <dbReference type="EC" id="3.4.21.89"/>
    </reaction>
</comment>
<dbReference type="NCBIfam" id="TIGR02227">
    <property type="entry name" value="sigpep_I_bact"/>
    <property type="match status" value="1"/>
</dbReference>
<name>A0ABV1AQE7_9FIRM</name>
<dbReference type="InterPro" id="IPR019758">
    <property type="entry name" value="Pept_S26A_signal_pept_1_CS"/>
</dbReference>
<dbReference type="PANTHER" id="PTHR43390:SF1">
    <property type="entry name" value="CHLOROPLAST PROCESSING PEPTIDASE"/>
    <property type="match status" value="1"/>
</dbReference>
<gene>
    <name evidence="8" type="primary">lepB</name>
    <name evidence="8" type="ORF">WMO75_17320</name>
</gene>
<dbReference type="InterPro" id="IPR019757">
    <property type="entry name" value="Pept_S26A_signal_pept_1_Lys-AS"/>
</dbReference>
<evidence type="ECO:0000256" key="6">
    <source>
        <dbReference type="RuleBase" id="RU362042"/>
    </source>
</evidence>
<dbReference type="RefSeq" id="WP_022215190.1">
    <property type="nucleotide sequence ID" value="NZ_JBBMEI010000094.1"/>
</dbReference>
<dbReference type="PRINTS" id="PR00727">
    <property type="entry name" value="LEADERPTASE"/>
</dbReference>
<dbReference type="EMBL" id="JBBMEI010000094">
    <property type="protein sequence ID" value="MEQ2360052.1"/>
    <property type="molecule type" value="Genomic_DNA"/>
</dbReference>
<evidence type="ECO:0000256" key="5">
    <source>
        <dbReference type="ARBA" id="ARBA00022801"/>
    </source>
</evidence>
<dbReference type="InterPro" id="IPR019533">
    <property type="entry name" value="Peptidase_S26"/>
</dbReference>
<keyword evidence="6" id="KW-0812">Transmembrane</keyword>
<dbReference type="Pfam" id="PF10502">
    <property type="entry name" value="Peptidase_S26"/>
    <property type="match status" value="1"/>
</dbReference>
<dbReference type="PROSITE" id="PS00760">
    <property type="entry name" value="SPASE_I_2"/>
    <property type="match status" value="1"/>
</dbReference>
<dbReference type="InterPro" id="IPR036286">
    <property type="entry name" value="LexA/Signal_pep-like_sf"/>
</dbReference>
<reference evidence="8 9" key="1">
    <citation type="submission" date="2024-03" db="EMBL/GenBank/DDBJ databases">
        <title>Human intestinal bacterial collection.</title>
        <authorList>
            <person name="Pauvert C."/>
            <person name="Hitch T.C.A."/>
            <person name="Clavel T."/>
        </authorList>
    </citation>
    <scope>NUCLEOTIDE SEQUENCE [LARGE SCALE GENOMIC DNA]</scope>
    <source>
        <strain evidence="8 9">CLA-AA-H95</strain>
    </source>
</reference>
<feature type="transmembrane region" description="Helical" evidence="6">
    <location>
        <begin position="12"/>
        <end position="32"/>
    </location>
</feature>
<proteinExistence type="inferred from homology"/>
<dbReference type="SUPFAM" id="SSF51306">
    <property type="entry name" value="LexA/Signal peptidase"/>
    <property type="match status" value="1"/>
</dbReference>
<dbReference type="EC" id="3.4.21.89" evidence="4 6"/>
<comment type="similarity">
    <text evidence="3 6">Belongs to the peptidase S26 family.</text>
</comment>
<keyword evidence="9" id="KW-1185">Reference proteome</keyword>